<feature type="region of interest" description="Disordered" evidence="1">
    <location>
        <begin position="1"/>
        <end position="72"/>
    </location>
</feature>
<dbReference type="AlphaFoldDB" id="A0A1Y3B7A6"/>
<dbReference type="EMBL" id="MUJZ01036135">
    <property type="protein sequence ID" value="OTF76719.1"/>
    <property type="molecule type" value="Genomic_DNA"/>
</dbReference>
<name>A0A1Y3B7A6_EURMA</name>
<evidence type="ECO:0000313" key="3">
    <source>
        <dbReference type="Proteomes" id="UP000194236"/>
    </source>
</evidence>
<comment type="caution">
    <text evidence="2">The sequence shown here is derived from an EMBL/GenBank/DDBJ whole genome shotgun (WGS) entry which is preliminary data.</text>
</comment>
<feature type="non-terminal residue" evidence="2">
    <location>
        <position position="72"/>
    </location>
</feature>
<evidence type="ECO:0000256" key="1">
    <source>
        <dbReference type="SAM" id="MobiDB-lite"/>
    </source>
</evidence>
<feature type="compositionally biased region" description="Polar residues" evidence="1">
    <location>
        <begin position="54"/>
        <end position="72"/>
    </location>
</feature>
<feature type="compositionally biased region" description="Polar residues" evidence="1">
    <location>
        <begin position="37"/>
        <end position="46"/>
    </location>
</feature>
<sequence>MEDKCCSDYSESGNNSPGLTVMDETKTHVRRCHSASRLPSLSTTMDEQIDGRQSIDSGSTSLYSSQPSTTTN</sequence>
<feature type="compositionally biased region" description="Polar residues" evidence="1">
    <location>
        <begin position="9"/>
        <end position="18"/>
    </location>
</feature>
<proteinExistence type="predicted"/>
<gene>
    <name evidence="2" type="ORF">BLA29_014598</name>
</gene>
<evidence type="ECO:0000313" key="2">
    <source>
        <dbReference type="EMBL" id="OTF76719.1"/>
    </source>
</evidence>
<accession>A0A1Y3B7A6</accession>
<protein>
    <submittedName>
        <fullName evidence="2">Uncharacterized protein</fullName>
    </submittedName>
</protein>
<reference evidence="2 3" key="1">
    <citation type="submission" date="2017-03" db="EMBL/GenBank/DDBJ databases">
        <title>Genome Survey of Euroglyphus maynei.</title>
        <authorList>
            <person name="Arlian L.G."/>
            <person name="Morgan M.S."/>
            <person name="Rider S.D."/>
        </authorList>
    </citation>
    <scope>NUCLEOTIDE SEQUENCE [LARGE SCALE GENOMIC DNA]</scope>
    <source>
        <strain evidence="2">Arlian Lab</strain>
        <tissue evidence="2">Whole body</tissue>
    </source>
</reference>
<dbReference type="Proteomes" id="UP000194236">
    <property type="component" value="Unassembled WGS sequence"/>
</dbReference>
<keyword evidence="3" id="KW-1185">Reference proteome</keyword>
<organism evidence="2 3">
    <name type="scientific">Euroglyphus maynei</name>
    <name type="common">Mayne's house dust mite</name>
    <dbReference type="NCBI Taxonomy" id="6958"/>
    <lineage>
        <taxon>Eukaryota</taxon>
        <taxon>Metazoa</taxon>
        <taxon>Ecdysozoa</taxon>
        <taxon>Arthropoda</taxon>
        <taxon>Chelicerata</taxon>
        <taxon>Arachnida</taxon>
        <taxon>Acari</taxon>
        <taxon>Acariformes</taxon>
        <taxon>Sarcoptiformes</taxon>
        <taxon>Astigmata</taxon>
        <taxon>Psoroptidia</taxon>
        <taxon>Analgoidea</taxon>
        <taxon>Pyroglyphidae</taxon>
        <taxon>Pyroglyphinae</taxon>
        <taxon>Euroglyphus</taxon>
    </lineage>
</organism>